<dbReference type="EMBL" id="CP000383">
    <property type="protein sequence ID" value="ABG57696.1"/>
    <property type="molecule type" value="Genomic_DNA"/>
</dbReference>
<gene>
    <name evidence="2" type="ordered locus">CHU_0406</name>
</gene>
<feature type="transmembrane region" description="Helical" evidence="1">
    <location>
        <begin position="91"/>
        <end position="113"/>
    </location>
</feature>
<dbReference type="Proteomes" id="UP000001822">
    <property type="component" value="Chromosome"/>
</dbReference>
<dbReference type="AlphaFoldDB" id="A0A6N4SN31"/>
<evidence type="ECO:0000256" key="1">
    <source>
        <dbReference type="SAM" id="Phobius"/>
    </source>
</evidence>
<accession>A0A6N4SN31</accession>
<feature type="transmembrane region" description="Helical" evidence="1">
    <location>
        <begin position="133"/>
        <end position="152"/>
    </location>
</feature>
<keyword evidence="3" id="KW-1185">Reference proteome</keyword>
<evidence type="ECO:0000313" key="3">
    <source>
        <dbReference type="Proteomes" id="UP000001822"/>
    </source>
</evidence>
<sequence>MVSFYLLQMNAKKLIQESTLLYNAAPTQCKQVRSIHLFSNGAIWMHSHMNQSENNFPHSVPFTLYGLLKYGISLSLFFISLVLLYPIHILLLPLSIFFFYIAEVHFLFLFPLLIDNVENPIWQSIKQTYRLGIVKTVFTVILIAFFMLYGLINYTDPLRNWHIGCLALLIWYKNEVRDWIQPSV</sequence>
<evidence type="ECO:0000313" key="2">
    <source>
        <dbReference type="EMBL" id="ABG57696.1"/>
    </source>
</evidence>
<proteinExistence type="predicted"/>
<protein>
    <submittedName>
        <fullName evidence="2">Uncharacterized protein</fullName>
    </submittedName>
</protein>
<keyword evidence="1" id="KW-1133">Transmembrane helix</keyword>
<name>A0A6N4SN31_CYTH3</name>
<keyword evidence="1" id="KW-0472">Membrane</keyword>
<reference evidence="2 3" key="1">
    <citation type="journal article" date="2007" name="Appl. Environ. Microbiol.">
        <title>Genome sequence of the cellulolytic gliding bacterium Cytophaga hutchinsonii.</title>
        <authorList>
            <person name="Xie G."/>
            <person name="Bruce D.C."/>
            <person name="Challacombe J.F."/>
            <person name="Chertkov O."/>
            <person name="Detter J.C."/>
            <person name="Gilna P."/>
            <person name="Han C.S."/>
            <person name="Lucas S."/>
            <person name="Misra M."/>
            <person name="Myers G.L."/>
            <person name="Richardson P."/>
            <person name="Tapia R."/>
            <person name="Thayer N."/>
            <person name="Thompson L.S."/>
            <person name="Brettin T.S."/>
            <person name="Henrissat B."/>
            <person name="Wilson D.B."/>
            <person name="McBride M.J."/>
        </authorList>
    </citation>
    <scope>NUCLEOTIDE SEQUENCE [LARGE SCALE GENOMIC DNA]</scope>
    <source>
        <strain evidence="3">ATCC 33406 / DSM 1761 / CIP 103989 / NBRC 15051 / NCIMB 9469 / D465</strain>
    </source>
</reference>
<dbReference type="KEGG" id="chu:CHU_0406"/>
<organism evidence="2 3">
    <name type="scientific">Cytophaga hutchinsonii (strain ATCC 33406 / DSM 1761 / CIP 103989 / NBRC 15051 / NCIMB 9469 / D465)</name>
    <dbReference type="NCBI Taxonomy" id="269798"/>
    <lineage>
        <taxon>Bacteria</taxon>
        <taxon>Pseudomonadati</taxon>
        <taxon>Bacteroidota</taxon>
        <taxon>Cytophagia</taxon>
        <taxon>Cytophagales</taxon>
        <taxon>Cytophagaceae</taxon>
        <taxon>Cytophaga</taxon>
    </lineage>
</organism>
<feature type="transmembrane region" description="Helical" evidence="1">
    <location>
        <begin position="62"/>
        <end position="84"/>
    </location>
</feature>
<keyword evidence="1" id="KW-0812">Transmembrane</keyword>